<feature type="domain" description="VQ" evidence="2">
    <location>
        <begin position="71"/>
        <end position="94"/>
    </location>
</feature>
<sequence length="204" mass="22340">MSPSQFHDKDPHRREINGARPTPLKINKDSHLLQKQTVSATSSIAIAAAVSKQLDHQKQRIQQRHPVIIYTHSPKIIRTEARDFMALVQKLTGLTRSHDDEPPEPGPADTGPSRVVAGSDDGASSSVVTDENSAVTNTSVSPGFDPPQINPFFHDAPLFTPTGSDFFCSPQSIYRCPDPMFNSPSIGSAFSPSVMEVLKAYREY</sequence>
<dbReference type="EMBL" id="JAINDJ010000004">
    <property type="protein sequence ID" value="KAG9448924.1"/>
    <property type="molecule type" value="Genomic_DNA"/>
</dbReference>
<accession>A0AAV7EJZ9</accession>
<organism evidence="3 4">
    <name type="scientific">Aristolochia fimbriata</name>
    <name type="common">White veined hardy Dutchman's pipe vine</name>
    <dbReference type="NCBI Taxonomy" id="158543"/>
    <lineage>
        <taxon>Eukaryota</taxon>
        <taxon>Viridiplantae</taxon>
        <taxon>Streptophyta</taxon>
        <taxon>Embryophyta</taxon>
        <taxon>Tracheophyta</taxon>
        <taxon>Spermatophyta</taxon>
        <taxon>Magnoliopsida</taxon>
        <taxon>Magnoliidae</taxon>
        <taxon>Piperales</taxon>
        <taxon>Aristolochiaceae</taxon>
        <taxon>Aristolochia</taxon>
    </lineage>
</organism>
<feature type="region of interest" description="Disordered" evidence="1">
    <location>
        <begin position="94"/>
        <end position="147"/>
    </location>
</feature>
<comment type="caution">
    <text evidence="3">The sequence shown here is derived from an EMBL/GenBank/DDBJ whole genome shotgun (WGS) entry which is preliminary data.</text>
</comment>
<reference evidence="3 4" key="1">
    <citation type="submission" date="2021-07" db="EMBL/GenBank/DDBJ databases">
        <title>The Aristolochia fimbriata genome: insights into angiosperm evolution, floral development and chemical biosynthesis.</title>
        <authorList>
            <person name="Jiao Y."/>
        </authorList>
    </citation>
    <scope>NUCLEOTIDE SEQUENCE [LARGE SCALE GENOMIC DNA]</scope>
    <source>
        <strain evidence="3">IBCAS-2021</strain>
        <tissue evidence="3">Leaf</tissue>
    </source>
</reference>
<dbReference type="InterPro" id="IPR039607">
    <property type="entry name" value="VQ_8/17/18/20/21/25"/>
</dbReference>
<evidence type="ECO:0000313" key="4">
    <source>
        <dbReference type="Proteomes" id="UP000825729"/>
    </source>
</evidence>
<dbReference type="PANTHER" id="PTHR33143">
    <property type="entry name" value="F16F4.1 PROTEIN-RELATED"/>
    <property type="match status" value="1"/>
</dbReference>
<dbReference type="InterPro" id="IPR008889">
    <property type="entry name" value="VQ"/>
</dbReference>
<feature type="compositionally biased region" description="Polar residues" evidence="1">
    <location>
        <begin position="122"/>
        <end position="141"/>
    </location>
</feature>
<proteinExistence type="predicted"/>
<dbReference type="GO" id="GO:0005634">
    <property type="term" value="C:nucleus"/>
    <property type="evidence" value="ECO:0007669"/>
    <property type="project" value="TreeGrafter"/>
</dbReference>
<dbReference type="AlphaFoldDB" id="A0AAV7EJZ9"/>
<name>A0AAV7EJZ9_ARIFI</name>
<evidence type="ECO:0000313" key="3">
    <source>
        <dbReference type="EMBL" id="KAG9448924.1"/>
    </source>
</evidence>
<feature type="compositionally biased region" description="Basic and acidic residues" evidence="1">
    <location>
        <begin position="1"/>
        <end position="17"/>
    </location>
</feature>
<protein>
    <recommendedName>
        <fullName evidence="2">VQ domain-containing protein</fullName>
    </recommendedName>
</protein>
<dbReference type="PANTHER" id="PTHR33143:SF76">
    <property type="entry name" value="VQ MOTIF-CONTAINING PROTEIN 8, CHLOROPLASTIC"/>
    <property type="match status" value="1"/>
</dbReference>
<evidence type="ECO:0000259" key="2">
    <source>
        <dbReference type="Pfam" id="PF05678"/>
    </source>
</evidence>
<dbReference type="Proteomes" id="UP000825729">
    <property type="component" value="Unassembled WGS sequence"/>
</dbReference>
<dbReference type="Pfam" id="PF05678">
    <property type="entry name" value="VQ"/>
    <property type="match status" value="1"/>
</dbReference>
<evidence type="ECO:0000256" key="1">
    <source>
        <dbReference type="SAM" id="MobiDB-lite"/>
    </source>
</evidence>
<gene>
    <name evidence="3" type="ORF">H6P81_008889</name>
</gene>
<feature type="region of interest" description="Disordered" evidence="1">
    <location>
        <begin position="1"/>
        <end position="30"/>
    </location>
</feature>
<keyword evidence="4" id="KW-1185">Reference proteome</keyword>